<accession>A0AAE0E989</accession>
<keyword evidence="3" id="KW-1185">Reference proteome</keyword>
<organism evidence="2 3">
    <name type="scientific">Dipteronia sinensis</name>
    <dbReference type="NCBI Taxonomy" id="43782"/>
    <lineage>
        <taxon>Eukaryota</taxon>
        <taxon>Viridiplantae</taxon>
        <taxon>Streptophyta</taxon>
        <taxon>Embryophyta</taxon>
        <taxon>Tracheophyta</taxon>
        <taxon>Spermatophyta</taxon>
        <taxon>Magnoliopsida</taxon>
        <taxon>eudicotyledons</taxon>
        <taxon>Gunneridae</taxon>
        <taxon>Pentapetalae</taxon>
        <taxon>rosids</taxon>
        <taxon>malvids</taxon>
        <taxon>Sapindales</taxon>
        <taxon>Sapindaceae</taxon>
        <taxon>Hippocastanoideae</taxon>
        <taxon>Acereae</taxon>
        <taxon>Dipteronia</taxon>
    </lineage>
</organism>
<reference evidence="2" key="1">
    <citation type="journal article" date="2023" name="Plant J.">
        <title>Genome sequences and population genomics provide insights into the demographic history, inbreeding, and mutation load of two 'living fossil' tree species of Dipteronia.</title>
        <authorList>
            <person name="Feng Y."/>
            <person name="Comes H.P."/>
            <person name="Chen J."/>
            <person name="Zhu S."/>
            <person name="Lu R."/>
            <person name="Zhang X."/>
            <person name="Li P."/>
            <person name="Qiu J."/>
            <person name="Olsen K.M."/>
            <person name="Qiu Y."/>
        </authorList>
    </citation>
    <scope>NUCLEOTIDE SEQUENCE</scope>
    <source>
        <strain evidence="2">NBL</strain>
    </source>
</reference>
<feature type="region of interest" description="Disordered" evidence="1">
    <location>
        <begin position="1"/>
        <end position="46"/>
    </location>
</feature>
<dbReference type="PANTHER" id="PTHR48040">
    <property type="entry name" value="PLEIOTROPIC DRUG RESISTANCE PROTEIN 1-LIKE ISOFORM X1"/>
    <property type="match status" value="1"/>
</dbReference>
<evidence type="ECO:0000313" key="3">
    <source>
        <dbReference type="Proteomes" id="UP001281410"/>
    </source>
</evidence>
<name>A0AAE0E989_9ROSI</name>
<dbReference type="AlphaFoldDB" id="A0AAE0E989"/>
<dbReference type="EMBL" id="JANJYJ010000004">
    <property type="protein sequence ID" value="KAK3219624.1"/>
    <property type="molecule type" value="Genomic_DNA"/>
</dbReference>
<proteinExistence type="predicted"/>
<comment type="caution">
    <text evidence="2">The sequence shown here is derived from an EMBL/GenBank/DDBJ whole genome shotgun (WGS) entry which is preliminary data.</text>
</comment>
<protein>
    <submittedName>
        <fullName evidence="2">Uncharacterized protein</fullName>
    </submittedName>
</protein>
<evidence type="ECO:0000256" key="1">
    <source>
        <dbReference type="SAM" id="MobiDB-lite"/>
    </source>
</evidence>
<dbReference type="Proteomes" id="UP001281410">
    <property type="component" value="Unassembled WGS sequence"/>
</dbReference>
<evidence type="ECO:0000313" key="2">
    <source>
        <dbReference type="EMBL" id="KAK3219624.1"/>
    </source>
</evidence>
<dbReference type="PANTHER" id="PTHR48040:SF20">
    <property type="entry name" value="PLEIOTROPIC DRUG RESISTANCE PROTEIN 1"/>
    <property type="match status" value="1"/>
</dbReference>
<sequence length="107" mass="11895">MVIPEEPQTDDDNRSGGAIQLSTHGSRSGHRPLSGSEDEIRRRSSSCKSSYIKEAAIGADHRKKRGMVLPFDPYSINFDEIMCSVDMPQEMINQGVFDEKLVLLKGV</sequence>
<gene>
    <name evidence="2" type="ORF">Dsin_013594</name>
</gene>